<dbReference type="GO" id="GO:0006203">
    <property type="term" value="P:dGTP catabolic process"/>
    <property type="evidence" value="ECO:0007669"/>
    <property type="project" value="TreeGrafter"/>
</dbReference>
<dbReference type="InterPro" id="IPR050135">
    <property type="entry name" value="dGTPase-like"/>
</dbReference>
<dbReference type="CDD" id="cd00077">
    <property type="entry name" value="HDc"/>
    <property type="match status" value="1"/>
</dbReference>
<gene>
    <name evidence="2" type="ORF">H1011_00225</name>
</gene>
<dbReference type="SMART" id="SM00471">
    <property type="entry name" value="HDc"/>
    <property type="match status" value="1"/>
</dbReference>
<dbReference type="GO" id="GO:0008832">
    <property type="term" value="F:dGTPase activity"/>
    <property type="evidence" value="ECO:0007669"/>
    <property type="project" value="TreeGrafter"/>
</dbReference>
<dbReference type="SUPFAM" id="SSF109604">
    <property type="entry name" value="HD-domain/PDEase-like"/>
    <property type="match status" value="1"/>
</dbReference>
<keyword evidence="3" id="KW-1185">Reference proteome</keyword>
<comment type="caution">
    <text evidence="2">The sequence shown here is derived from an EMBL/GenBank/DDBJ whole genome shotgun (WGS) entry which is preliminary data.</text>
</comment>
<feature type="domain" description="HD" evidence="1">
    <location>
        <begin position="50"/>
        <end position="162"/>
    </location>
</feature>
<name>A0A832V023_9ARCH</name>
<dbReference type="PANTHER" id="PTHR11373">
    <property type="entry name" value="DEOXYNUCLEOSIDE TRIPHOSPHATE TRIPHOSPHOHYDROLASE"/>
    <property type="match status" value="1"/>
</dbReference>
<dbReference type="InterPro" id="IPR003607">
    <property type="entry name" value="HD/PDEase_dom"/>
</dbReference>
<dbReference type="Pfam" id="PF01966">
    <property type="entry name" value="HD"/>
    <property type="match status" value="1"/>
</dbReference>
<sequence>MKIIRDPIHGNLTISRDELQVLDAPEMQRLRRVRQLGFVYFVYPSATHSRFEHSLGAFHIAGRIAEAVGLENDEAEQVKLAALLHDLGHGPYSHSSEIASNFFKKTTHEMYTSKIIRKSAVSDALKDTGHNPDEIAKIATGRKKPNSDIVSGDIDADRMDYLMRDSYYTGAAYGIVDLDHLLLKLMMTKQGLVVDEEGLSAVESMLIARYLMYPAVYSHKTSRIADSMFTNALIECLQEKAFTIDELFRMDDAEVFQKIRSHGGEGENLLDSIERRDLHKAALRLSKEDFGKSFEEIMSLKSDIKNLKKLEAEITEECGLERNELLLDVPPPQYTKEVKTLISDSGKLKKLEEFSPLVKALREAQWKYWNVGVYASAGDLEKVSKKAKEILLGI</sequence>
<dbReference type="AlphaFoldDB" id="A0A832V023"/>
<evidence type="ECO:0000259" key="1">
    <source>
        <dbReference type="PROSITE" id="PS51831"/>
    </source>
</evidence>
<proteinExistence type="predicted"/>
<dbReference type="PANTHER" id="PTHR11373:SF4">
    <property type="entry name" value="DEOXYNUCLEOSIDE TRIPHOSPHATE TRIPHOSPHOHYDROLASE SAMHD1"/>
    <property type="match status" value="1"/>
</dbReference>
<accession>A0A832V023</accession>
<protein>
    <submittedName>
        <fullName evidence="2">HD domain-containing protein</fullName>
    </submittedName>
</protein>
<dbReference type="EMBL" id="DVAD01000001">
    <property type="protein sequence ID" value="HIJ99237.1"/>
    <property type="molecule type" value="Genomic_DNA"/>
</dbReference>
<organism evidence="2 3">
    <name type="scientific">Candidatus Undinarchaeum marinum</name>
    <dbReference type="NCBI Taxonomy" id="2756141"/>
    <lineage>
        <taxon>Archaea</taxon>
        <taxon>Candidatus Undinarchaeota</taxon>
        <taxon>Candidatus Undinarchaeia</taxon>
        <taxon>Candidatus Undinarchaeales</taxon>
        <taxon>Candidatus Undinarchaeaceae</taxon>
        <taxon>Candidatus Undinarchaeum</taxon>
    </lineage>
</organism>
<dbReference type="PROSITE" id="PS51831">
    <property type="entry name" value="HD"/>
    <property type="match status" value="1"/>
</dbReference>
<reference evidence="2 3" key="1">
    <citation type="journal article" name="Nat. Commun.">
        <title>Undinarchaeota illuminate DPANN phylogeny and the impact of gene transfer on archaeal evolution.</title>
        <authorList>
            <person name="Dombrowski N."/>
            <person name="Williams T.A."/>
            <person name="Sun J."/>
            <person name="Woodcroft B.J."/>
            <person name="Lee J.H."/>
            <person name="Minh B.Q."/>
            <person name="Rinke C."/>
            <person name="Spang A."/>
        </authorList>
    </citation>
    <scope>NUCLEOTIDE SEQUENCE [LARGE SCALE GENOMIC DNA]</scope>
    <source>
        <strain evidence="2">MAG_bin17</strain>
    </source>
</reference>
<evidence type="ECO:0000313" key="2">
    <source>
        <dbReference type="EMBL" id="HIJ99237.1"/>
    </source>
</evidence>
<evidence type="ECO:0000313" key="3">
    <source>
        <dbReference type="Proteomes" id="UP000604391"/>
    </source>
</evidence>
<dbReference type="Pfam" id="PF19276">
    <property type="entry name" value="HD_assoc_2"/>
    <property type="match status" value="1"/>
</dbReference>
<dbReference type="InterPro" id="IPR045509">
    <property type="entry name" value="HD_assoc_2"/>
</dbReference>
<dbReference type="Gene3D" id="1.10.3210.10">
    <property type="entry name" value="Hypothetical protein af1432"/>
    <property type="match status" value="1"/>
</dbReference>
<dbReference type="Proteomes" id="UP000604391">
    <property type="component" value="Unassembled WGS sequence"/>
</dbReference>
<dbReference type="InterPro" id="IPR006674">
    <property type="entry name" value="HD_domain"/>
</dbReference>